<dbReference type="EMBL" id="JADIXP010000008">
    <property type="protein sequence ID" value="MBF4179120.1"/>
    <property type="molecule type" value="Genomic_DNA"/>
</dbReference>
<sequence>MAAGIPLEKAQKYLKEFNELLVENRTIDPFTERARRAELSANPTALTNIALSFLDAVSGKSEDALKYPRLSLEVNDVNLARHYHHILLHTFSYNELRSVSYELAKKYPSKQFSHNAMSWAYRYGEREDLEFYYDEHIKLLSEAEGRSNAMKHKEELLSEMDNIFDASKCSKSQFQILASIIWSVLSEYKAATGFVELSGRGTGCYIVDIKNLDPKSIARMNFELADRVCADERLDDCALIARFSSPRQLHTGVSYNAGV</sequence>
<dbReference type="RefSeq" id="WP_194513691.1">
    <property type="nucleotide sequence ID" value="NZ_JADIXP010000008.1"/>
</dbReference>
<proteinExistence type="predicted"/>
<organism evidence="1 2">
    <name type="scientific">Lelliottia nimipressuralis</name>
    <dbReference type="NCBI Taxonomy" id="69220"/>
    <lineage>
        <taxon>Bacteria</taxon>
        <taxon>Pseudomonadati</taxon>
        <taxon>Pseudomonadota</taxon>
        <taxon>Gammaproteobacteria</taxon>
        <taxon>Enterobacterales</taxon>
        <taxon>Enterobacteriaceae</taxon>
        <taxon>Lelliottia</taxon>
    </lineage>
</organism>
<evidence type="ECO:0000313" key="2">
    <source>
        <dbReference type="Proteomes" id="UP000628560"/>
    </source>
</evidence>
<reference evidence="1 2" key="1">
    <citation type="submission" date="2020-11" db="EMBL/GenBank/DDBJ databases">
        <title>Identification of Lelliottia nimipressuralis from Wound Infection by Whole Genome-Based Bacterial Identification.</title>
        <authorList>
            <person name="Navarathna D.H."/>
            <person name="Choi H."/>
            <person name="Jinadatha C."/>
            <person name="Chatterjee P."/>
            <person name="Hwang M."/>
        </authorList>
    </citation>
    <scope>NUCLEOTIDE SEQUENCE [LARGE SCALE GENOMIC DNA]</scope>
    <source>
        <strain evidence="1 2">DN2020</strain>
    </source>
</reference>
<dbReference type="AlphaFoldDB" id="A0ABD4KC70"/>
<comment type="caution">
    <text evidence="1">The sequence shown here is derived from an EMBL/GenBank/DDBJ whole genome shotgun (WGS) entry which is preliminary data.</text>
</comment>
<evidence type="ECO:0000313" key="1">
    <source>
        <dbReference type="EMBL" id="MBF4179120.1"/>
    </source>
</evidence>
<dbReference type="Proteomes" id="UP000628560">
    <property type="component" value="Unassembled WGS sequence"/>
</dbReference>
<accession>A0ABD4KC70</accession>
<name>A0ABD4KC70_9ENTR</name>
<gene>
    <name evidence="1" type="ORF">ISP11_14715</name>
</gene>
<protein>
    <submittedName>
        <fullName evidence="1">Uncharacterized protein</fullName>
    </submittedName>
</protein>